<evidence type="ECO:0000313" key="2">
    <source>
        <dbReference type="EMBL" id="TYK31746.1"/>
    </source>
</evidence>
<organism evidence="2 3">
    <name type="scientific">Bacteroides pyogenes</name>
    <dbReference type="NCBI Taxonomy" id="310300"/>
    <lineage>
        <taxon>Bacteria</taxon>
        <taxon>Pseudomonadati</taxon>
        <taxon>Bacteroidota</taxon>
        <taxon>Bacteroidia</taxon>
        <taxon>Bacteroidales</taxon>
        <taxon>Bacteroidaceae</taxon>
        <taxon>Bacteroides</taxon>
    </lineage>
</organism>
<keyword evidence="3" id="KW-1185">Reference proteome</keyword>
<protein>
    <recommendedName>
        <fullName evidence="1">Bacterial DNA polymerase III alpha subunit NTPase domain-containing protein</fullName>
    </recommendedName>
</protein>
<dbReference type="InterPro" id="IPR004805">
    <property type="entry name" value="DnaE2/DnaE/PolC"/>
</dbReference>
<proteinExistence type="predicted"/>
<evidence type="ECO:0000313" key="3">
    <source>
        <dbReference type="Proteomes" id="UP000324383"/>
    </source>
</evidence>
<feature type="non-terminal residue" evidence="2">
    <location>
        <position position="131"/>
    </location>
</feature>
<dbReference type="SUPFAM" id="SSF53098">
    <property type="entry name" value="Ribonuclease H-like"/>
    <property type="match status" value="1"/>
</dbReference>
<dbReference type="EMBL" id="VKLW01000106">
    <property type="protein sequence ID" value="TYK31746.1"/>
    <property type="molecule type" value="Genomic_DNA"/>
</dbReference>
<evidence type="ECO:0000259" key="1">
    <source>
        <dbReference type="Pfam" id="PF07733"/>
    </source>
</evidence>
<comment type="caution">
    <text evidence="2">The sequence shown here is derived from an EMBL/GenBank/DDBJ whole genome shotgun (WGS) entry which is preliminary data.</text>
</comment>
<dbReference type="InterPro" id="IPR012337">
    <property type="entry name" value="RNaseH-like_sf"/>
</dbReference>
<sequence length="131" mass="14747">YGSGMVHGAKAYKTDNGFYFRSTGELLKEFSYLGVEVAKEIVVENTNKIAEEVEVIKPIPDGFYPPSIENAEETVREMTYEKAYRIYGNPLPEIVAKRLERELNAIIGNGFSVLYLSAQKLVKKSLDNGYL</sequence>
<dbReference type="GO" id="GO:0006260">
    <property type="term" value="P:DNA replication"/>
    <property type="evidence" value="ECO:0007669"/>
    <property type="project" value="InterPro"/>
</dbReference>
<reference evidence="2 3" key="1">
    <citation type="submission" date="2019-07" db="EMBL/GenBank/DDBJ databases">
        <title>Draft Genome Sequences of Bacteroides pyogenes Strains Isolated from the Uterus Holstein Dairy Cows with Metritis.</title>
        <authorList>
            <person name="Cunha F."/>
            <person name="Galvao K.N."/>
            <person name="Jeon S.J."/>
            <person name="Jeong K.C."/>
        </authorList>
    </citation>
    <scope>NUCLEOTIDE SEQUENCE [LARGE SCALE GENOMIC DNA]</scope>
    <source>
        <strain evidence="2 3">KG-31</strain>
    </source>
</reference>
<dbReference type="Gene3D" id="3.20.20.140">
    <property type="entry name" value="Metal-dependent hydrolases"/>
    <property type="match status" value="1"/>
</dbReference>
<feature type="domain" description="Bacterial DNA polymerase III alpha subunit NTPase" evidence="1">
    <location>
        <begin position="74"/>
        <end position="131"/>
    </location>
</feature>
<dbReference type="GO" id="GO:0008408">
    <property type="term" value="F:3'-5' exonuclease activity"/>
    <property type="evidence" value="ECO:0007669"/>
    <property type="project" value="InterPro"/>
</dbReference>
<name>A0A5D3E7R2_9BACE</name>
<dbReference type="PANTHER" id="PTHR32294">
    <property type="entry name" value="DNA POLYMERASE III SUBUNIT ALPHA"/>
    <property type="match status" value="1"/>
</dbReference>
<gene>
    <name evidence="2" type="ORF">FNJ60_15090</name>
</gene>
<dbReference type="AlphaFoldDB" id="A0A5D3E7R2"/>
<feature type="non-terminal residue" evidence="2">
    <location>
        <position position="1"/>
    </location>
</feature>
<dbReference type="Pfam" id="PF07733">
    <property type="entry name" value="DNA_pol3_alpha"/>
    <property type="match status" value="1"/>
</dbReference>
<dbReference type="InterPro" id="IPR011708">
    <property type="entry name" value="DNA_pol3_alpha_NTPase_dom"/>
</dbReference>
<dbReference type="Proteomes" id="UP000324383">
    <property type="component" value="Unassembled WGS sequence"/>
</dbReference>
<accession>A0A5D3E7R2</accession>
<dbReference type="PANTHER" id="PTHR32294:SF5">
    <property type="entry name" value="DNA POLYMERASE III POLC-TYPE"/>
    <property type="match status" value="1"/>
</dbReference>